<dbReference type="AlphaFoldDB" id="A0A843ASK7"/>
<comment type="caution">
    <text evidence="1">The sequence shown here is derived from an EMBL/GenBank/DDBJ whole genome shotgun (WGS) entry which is preliminary data.</text>
</comment>
<protein>
    <submittedName>
        <fullName evidence="1">Uncharacterized protein</fullName>
    </submittedName>
</protein>
<sequence length="169" mass="19576">MREKQKHIDAFDYFYQLGGAASKENCRLVAEKFQISERTFWNWYKKLGWKERVHLRNIDVGKRVEEKTNTTIADNKANYLSYVHKLFNDWKAKVDAGEVPVEIKSVSDVDKIVKLALLLQDEATDKTETKIQSEGKYEVTERIICSQEHIDHEVGVLRAAGKSQGCNKR</sequence>
<accession>A0A843ASK7</accession>
<evidence type="ECO:0000313" key="2">
    <source>
        <dbReference type="Proteomes" id="UP000606900"/>
    </source>
</evidence>
<dbReference type="RefSeq" id="WP_276698560.1">
    <property type="nucleotide sequence ID" value="NZ_JADIIL010000014.1"/>
</dbReference>
<dbReference type="EMBL" id="JADIIL010000014">
    <property type="protein sequence ID" value="MBF4474543.1"/>
    <property type="molecule type" value="Genomic_DNA"/>
</dbReference>
<gene>
    <name evidence="1" type="ORF">ISP06_03600</name>
</gene>
<proteinExistence type="predicted"/>
<evidence type="ECO:0000313" key="1">
    <source>
        <dbReference type="EMBL" id="MBF4474543.1"/>
    </source>
</evidence>
<organism evidence="1 2">
    <name type="scientific">Methanobacterium formicicum</name>
    <dbReference type="NCBI Taxonomy" id="2162"/>
    <lineage>
        <taxon>Archaea</taxon>
        <taxon>Methanobacteriati</taxon>
        <taxon>Methanobacteriota</taxon>
        <taxon>Methanomada group</taxon>
        <taxon>Methanobacteria</taxon>
        <taxon>Methanobacteriales</taxon>
        <taxon>Methanobacteriaceae</taxon>
        <taxon>Methanobacterium</taxon>
    </lineage>
</organism>
<reference evidence="1" key="1">
    <citation type="submission" date="2020-10" db="EMBL/GenBank/DDBJ databases">
        <title>Dehalococcoides mccartyi of a TCE/Cr reducing biochatode.</title>
        <authorList>
            <person name="Matturro B."/>
        </authorList>
    </citation>
    <scope>NUCLEOTIDE SEQUENCE</scope>
    <source>
        <strain evidence="1">Bin2</strain>
    </source>
</reference>
<name>A0A843ASK7_METFO</name>
<dbReference type="Proteomes" id="UP000606900">
    <property type="component" value="Unassembled WGS sequence"/>
</dbReference>